<dbReference type="EMBL" id="JNVC02000002">
    <property type="protein sequence ID" value="KEZ53330.1"/>
    <property type="molecule type" value="Genomic_DNA"/>
</dbReference>
<evidence type="ECO:0000256" key="1">
    <source>
        <dbReference type="ARBA" id="ARBA00022987"/>
    </source>
</evidence>
<dbReference type="AlphaFoldDB" id="A0A084H168"/>
<name>A0A084H168_METID</name>
<comment type="similarity">
    <text evidence="3">Belongs to the gas vesicle GvpF/GvpL family.</text>
</comment>
<dbReference type="PANTHER" id="PTHR36852:SF1">
    <property type="entry name" value="PROTEIN GVPL 2"/>
    <property type="match status" value="1"/>
</dbReference>
<keyword evidence="5" id="KW-1185">Reference proteome</keyword>
<comment type="caution">
    <text evidence="4">The sequence shown here is derived from an EMBL/GenBank/DDBJ whole genome shotgun (WGS) entry which is preliminary data.</text>
</comment>
<keyword evidence="1" id="KW-0304">Gas vesicle</keyword>
<reference evidence="4 5" key="1">
    <citation type="journal article" date="2005" name="Int. J. Syst. Evol. Microbiol.">
        <title>Bacillus cibi sp. nov., isolated from jeotgal, a traditional Korean fermented seafood.</title>
        <authorList>
            <person name="Yoon J.H."/>
            <person name="Lee C.H."/>
            <person name="Oh T.K."/>
        </authorList>
    </citation>
    <scope>NUCLEOTIDE SEQUENCE [LARGE SCALE GENOMIC DNA]</scope>
    <source>
        <strain evidence="4 5">DSM 16189</strain>
    </source>
</reference>
<proteinExistence type="inferred from homology"/>
<evidence type="ECO:0000256" key="3">
    <source>
        <dbReference type="ARBA" id="ARBA00035643"/>
    </source>
</evidence>
<sequence>MMSEQEMGIYLFCGIQLTEEEDFGKAEIEGEETDLFTIRYKDAAMVAAEVPMKIFHPNRQNLMMHQQTVSKVMEKNDTVIPISFGNVFKTEDDIKVLLENLYPQFEKLFPAIKGKIEVGLKVIGSKEWLEEKVNENPQVGKMSSSVKGKSEAAGYYERIKLGGIAQKVFEDLQNELKAEVFTPLQEASEAAKANEPTGETMLLNAAFLIDRDKEQQFDEKVNEAYEKWKDKVKFHYSGPWPAYNFVNIRLKVEES</sequence>
<protein>
    <submittedName>
        <fullName evidence="4">Gas vesicle protein GvpF</fullName>
    </submittedName>
</protein>
<dbReference type="RefSeq" id="WP_029566400.1">
    <property type="nucleotide sequence ID" value="NZ_CANLZQ010000005.1"/>
</dbReference>
<gene>
    <name evidence="4" type="ORF">GS18_0206940</name>
</gene>
<dbReference type="GO" id="GO:0031411">
    <property type="term" value="C:gas vesicle"/>
    <property type="evidence" value="ECO:0007669"/>
    <property type="project" value="UniProtKB-SubCell"/>
</dbReference>
<comment type="subcellular location">
    <subcellularLocation>
        <location evidence="2">Gas vesicle</location>
    </subcellularLocation>
</comment>
<evidence type="ECO:0000256" key="2">
    <source>
        <dbReference type="ARBA" id="ARBA00035108"/>
    </source>
</evidence>
<dbReference type="GO" id="GO:0031412">
    <property type="term" value="P:gas vesicle organization"/>
    <property type="evidence" value="ECO:0007669"/>
    <property type="project" value="InterPro"/>
</dbReference>
<accession>A0A084H168</accession>
<organism evidence="4 5">
    <name type="scientific">Metabacillus indicus</name>
    <name type="common">Bacillus indicus</name>
    <dbReference type="NCBI Taxonomy" id="246786"/>
    <lineage>
        <taxon>Bacteria</taxon>
        <taxon>Bacillati</taxon>
        <taxon>Bacillota</taxon>
        <taxon>Bacilli</taxon>
        <taxon>Bacillales</taxon>
        <taxon>Bacillaceae</taxon>
        <taxon>Metabacillus</taxon>
    </lineage>
</organism>
<dbReference type="Pfam" id="PF06386">
    <property type="entry name" value="GvpL_GvpF"/>
    <property type="match status" value="1"/>
</dbReference>
<dbReference type="PANTHER" id="PTHR36852">
    <property type="entry name" value="PROTEIN GVPL 2"/>
    <property type="match status" value="1"/>
</dbReference>
<dbReference type="STRING" id="246786.GS18_0206940"/>
<dbReference type="Proteomes" id="UP000028549">
    <property type="component" value="Unassembled WGS sequence"/>
</dbReference>
<evidence type="ECO:0000313" key="5">
    <source>
        <dbReference type="Proteomes" id="UP000028549"/>
    </source>
</evidence>
<dbReference type="InterPro" id="IPR009430">
    <property type="entry name" value="GvpL/GvpF"/>
</dbReference>
<dbReference type="OrthoDB" id="144737at2"/>
<evidence type="ECO:0000313" key="4">
    <source>
        <dbReference type="EMBL" id="KEZ53330.1"/>
    </source>
</evidence>